<dbReference type="GO" id="GO:0005524">
    <property type="term" value="F:ATP binding"/>
    <property type="evidence" value="ECO:0007669"/>
    <property type="project" value="UniProtKB-KW"/>
</dbReference>
<evidence type="ECO:0000259" key="10">
    <source>
        <dbReference type="PROSITE" id="PS50929"/>
    </source>
</evidence>
<keyword evidence="6 8" id="KW-0472">Membrane</keyword>
<evidence type="ECO:0000313" key="11">
    <source>
        <dbReference type="EMBL" id="GIL40195.1"/>
    </source>
</evidence>
<dbReference type="SMART" id="SM00382">
    <property type="entry name" value="AAA"/>
    <property type="match status" value="1"/>
</dbReference>
<comment type="subcellular location">
    <subcellularLocation>
        <location evidence="1">Cell membrane</location>
        <topology evidence="1">Multi-pass membrane protein</topology>
    </subcellularLocation>
</comment>
<feature type="transmembrane region" description="Helical" evidence="8">
    <location>
        <begin position="265"/>
        <end position="282"/>
    </location>
</feature>
<evidence type="ECO:0000256" key="4">
    <source>
        <dbReference type="ARBA" id="ARBA00022840"/>
    </source>
</evidence>
<evidence type="ECO:0000313" key="12">
    <source>
        <dbReference type="Proteomes" id="UP000681075"/>
    </source>
</evidence>
<keyword evidence="5 8" id="KW-1133">Transmembrane helix</keyword>
<dbReference type="Pfam" id="PF00664">
    <property type="entry name" value="ABC_membrane"/>
    <property type="match status" value="1"/>
</dbReference>
<dbReference type="AlphaFoldDB" id="A0A8S8XGF3"/>
<dbReference type="InterPro" id="IPR003593">
    <property type="entry name" value="AAA+_ATPase"/>
</dbReference>
<dbReference type="InterPro" id="IPR003439">
    <property type="entry name" value="ABC_transporter-like_ATP-bd"/>
</dbReference>
<evidence type="ECO:0000256" key="3">
    <source>
        <dbReference type="ARBA" id="ARBA00022741"/>
    </source>
</evidence>
<comment type="caution">
    <text evidence="11">The sequence shown here is derived from an EMBL/GenBank/DDBJ whole genome shotgun (WGS) entry which is preliminary data.</text>
</comment>
<dbReference type="PANTHER" id="PTHR43394">
    <property type="entry name" value="ATP-DEPENDENT PERMEASE MDL1, MITOCHONDRIAL"/>
    <property type="match status" value="1"/>
</dbReference>
<organism evidence="11 12">
    <name type="scientific">Roseiterribacter gracilis</name>
    <dbReference type="NCBI Taxonomy" id="2812848"/>
    <lineage>
        <taxon>Bacteria</taxon>
        <taxon>Pseudomonadati</taxon>
        <taxon>Pseudomonadota</taxon>
        <taxon>Alphaproteobacteria</taxon>
        <taxon>Rhodospirillales</taxon>
        <taxon>Roseiterribacteraceae</taxon>
        <taxon>Roseiterribacter</taxon>
    </lineage>
</organism>
<gene>
    <name evidence="11" type="ORF">TMPK1_24320</name>
</gene>
<dbReference type="EMBL" id="BOPV01000001">
    <property type="protein sequence ID" value="GIL40195.1"/>
    <property type="molecule type" value="Genomic_DNA"/>
</dbReference>
<feature type="transmembrane region" description="Helical" evidence="8">
    <location>
        <begin position="126"/>
        <end position="143"/>
    </location>
</feature>
<feature type="domain" description="ABC transmembrane type-1" evidence="10">
    <location>
        <begin position="9"/>
        <end position="291"/>
    </location>
</feature>
<dbReference type="GO" id="GO:0090374">
    <property type="term" value="P:oligopeptide export from mitochondrion"/>
    <property type="evidence" value="ECO:0007669"/>
    <property type="project" value="TreeGrafter"/>
</dbReference>
<evidence type="ECO:0000256" key="5">
    <source>
        <dbReference type="ARBA" id="ARBA00022989"/>
    </source>
</evidence>
<dbReference type="GO" id="GO:0016887">
    <property type="term" value="F:ATP hydrolysis activity"/>
    <property type="evidence" value="ECO:0007669"/>
    <property type="project" value="InterPro"/>
</dbReference>
<evidence type="ECO:0000256" key="6">
    <source>
        <dbReference type="ARBA" id="ARBA00023136"/>
    </source>
</evidence>
<dbReference type="SUPFAM" id="SSF90123">
    <property type="entry name" value="ABC transporter transmembrane region"/>
    <property type="match status" value="1"/>
</dbReference>
<dbReference type="InterPro" id="IPR027417">
    <property type="entry name" value="P-loop_NTPase"/>
</dbReference>
<evidence type="ECO:0000259" key="9">
    <source>
        <dbReference type="PROSITE" id="PS50893"/>
    </source>
</evidence>
<evidence type="ECO:0000256" key="1">
    <source>
        <dbReference type="ARBA" id="ARBA00004651"/>
    </source>
</evidence>
<dbReference type="PROSITE" id="PS50893">
    <property type="entry name" value="ABC_TRANSPORTER_2"/>
    <property type="match status" value="1"/>
</dbReference>
<name>A0A8S8XGF3_9PROT</name>
<keyword evidence="4" id="KW-0067">ATP-binding</keyword>
<dbReference type="FunFam" id="3.40.50.300:FF:000218">
    <property type="entry name" value="Multidrug ABC transporter ATP-binding protein"/>
    <property type="match status" value="1"/>
</dbReference>
<evidence type="ECO:0000256" key="8">
    <source>
        <dbReference type="SAM" id="Phobius"/>
    </source>
</evidence>
<keyword evidence="3" id="KW-0547">Nucleotide-binding</keyword>
<keyword evidence="12" id="KW-1185">Reference proteome</keyword>
<reference evidence="11" key="1">
    <citation type="submission" date="2021-02" db="EMBL/GenBank/DDBJ databases">
        <title>Genome sequence of Rhodospirillales sp. strain TMPK1 isolated from soil.</title>
        <authorList>
            <person name="Nakai R."/>
            <person name="Kusada H."/>
            <person name="Tamaki H."/>
        </authorList>
    </citation>
    <scope>NUCLEOTIDE SEQUENCE</scope>
    <source>
        <strain evidence="11">TMPK1</strain>
    </source>
</reference>
<sequence>MRAYRGRVVAALAALTVSAGTSLVFGLVLRRLVDRGFTGGDASVLDDVLLAGVGLVALIAVASFARFYLVTWLGERVVADLRKAAFDHALTLDTFYFETAKAGSLVAQLTADTTLLQSVVSTALPIALRNGLILTGGIVMLLATSPRLTLFALLAVPIVVGSIVVLGRRVRKQSRALQDRIADLGGAVEESLGAIRTVQAFGHEPHASRNFARVVTATFDAATRYALSRAGLNAFVILIVFGAIGLLLWRGGHDVVAGRITGGDLFAFIFYSGLVAGAVGALSEVATDLQRAAGATDRLFELLATEPSIRAPAAPHVLPVPAIGTVAFDDVSFRYPSRPDLPALEHLSFHVARGETVALVGPSGAGKSTVLQLLLRFYDPQSGRVLLDGVDVRDADPHDVRSRLAIVPQDPVVFSADAWTNIRYGRPDATDEAVLAAARAAHADEFLRALPEGYSTFLGERGVRLSGGQKQRIAIARAILRDPAVLLLDEATSALDSESERAVHQALETLMRGRTTLVIAHRLSTIQSADRIIVLDHGKLVEVGVHTDLVRMNGLYSRLAALQFDTGAGIVQ</sequence>
<dbReference type="Gene3D" id="1.20.1560.10">
    <property type="entry name" value="ABC transporter type 1, transmembrane domain"/>
    <property type="match status" value="1"/>
</dbReference>
<feature type="transmembrane region" description="Helical" evidence="8">
    <location>
        <begin position="50"/>
        <end position="73"/>
    </location>
</feature>
<dbReference type="GO" id="GO:0005886">
    <property type="term" value="C:plasma membrane"/>
    <property type="evidence" value="ECO:0007669"/>
    <property type="project" value="UniProtKB-SubCell"/>
</dbReference>
<dbReference type="NCBIfam" id="TIGR02204">
    <property type="entry name" value="MsbA_rel"/>
    <property type="match status" value="1"/>
</dbReference>
<feature type="domain" description="ABC transporter" evidence="9">
    <location>
        <begin position="326"/>
        <end position="562"/>
    </location>
</feature>
<dbReference type="Pfam" id="PF00005">
    <property type="entry name" value="ABC_tran"/>
    <property type="match status" value="1"/>
</dbReference>
<accession>A0A8S8XGF3</accession>
<dbReference type="Proteomes" id="UP000681075">
    <property type="component" value="Unassembled WGS sequence"/>
</dbReference>
<dbReference type="InterPro" id="IPR017871">
    <property type="entry name" value="ABC_transporter-like_CS"/>
</dbReference>
<dbReference type="PANTHER" id="PTHR43394:SF1">
    <property type="entry name" value="ATP-BINDING CASSETTE SUB-FAMILY B MEMBER 10, MITOCHONDRIAL"/>
    <property type="match status" value="1"/>
</dbReference>
<dbReference type="Gene3D" id="3.40.50.300">
    <property type="entry name" value="P-loop containing nucleotide triphosphate hydrolases"/>
    <property type="match status" value="1"/>
</dbReference>
<dbReference type="InterPro" id="IPR011527">
    <property type="entry name" value="ABC1_TM_dom"/>
</dbReference>
<dbReference type="InterPro" id="IPR036640">
    <property type="entry name" value="ABC1_TM_sf"/>
</dbReference>
<dbReference type="GO" id="GO:0015421">
    <property type="term" value="F:ABC-type oligopeptide transporter activity"/>
    <property type="evidence" value="ECO:0007669"/>
    <property type="project" value="TreeGrafter"/>
</dbReference>
<keyword evidence="2 8" id="KW-0812">Transmembrane</keyword>
<proteinExistence type="predicted"/>
<evidence type="ECO:0000256" key="2">
    <source>
        <dbReference type="ARBA" id="ARBA00022692"/>
    </source>
</evidence>
<dbReference type="InterPro" id="IPR011918">
    <property type="entry name" value="ABC_MsbA_ATP-bd"/>
</dbReference>
<dbReference type="PROSITE" id="PS00211">
    <property type="entry name" value="ABC_TRANSPORTER_1"/>
    <property type="match status" value="1"/>
</dbReference>
<protein>
    <submittedName>
        <fullName evidence="11">ABC transporter</fullName>
    </submittedName>
</protein>
<feature type="transmembrane region" description="Helical" evidence="8">
    <location>
        <begin position="230"/>
        <end position="249"/>
    </location>
</feature>
<comment type="function">
    <text evidence="7">Part of an ABC transporter complex. Transmembrane domains (TMD) form a pore in the inner membrane and the ATP-binding domain (NBD) is responsible for energy generation.</text>
</comment>
<dbReference type="InterPro" id="IPR039421">
    <property type="entry name" value="Type_1_exporter"/>
</dbReference>
<dbReference type="CDD" id="cd18575">
    <property type="entry name" value="ABC_6TM_bac_exporter_ABCB8_10_like"/>
    <property type="match status" value="1"/>
</dbReference>
<evidence type="ECO:0000256" key="7">
    <source>
        <dbReference type="ARBA" id="ARBA00024725"/>
    </source>
</evidence>
<dbReference type="PROSITE" id="PS50929">
    <property type="entry name" value="ABC_TM1F"/>
    <property type="match status" value="1"/>
</dbReference>
<feature type="transmembrane region" description="Helical" evidence="8">
    <location>
        <begin position="149"/>
        <end position="167"/>
    </location>
</feature>
<dbReference type="SUPFAM" id="SSF52540">
    <property type="entry name" value="P-loop containing nucleoside triphosphate hydrolases"/>
    <property type="match status" value="1"/>
</dbReference>